<dbReference type="EMBL" id="OY660872">
    <property type="protein sequence ID" value="CAJ1063998.1"/>
    <property type="molecule type" value="Genomic_DNA"/>
</dbReference>
<gene>
    <name evidence="2" type="ORF">XNOV1_A042849</name>
</gene>
<name>A0AAV1FUA1_XYRNO</name>
<reference evidence="2" key="1">
    <citation type="submission" date="2023-08" db="EMBL/GenBank/DDBJ databases">
        <authorList>
            <person name="Alioto T."/>
            <person name="Alioto T."/>
            <person name="Gomez Garrido J."/>
        </authorList>
    </citation>
    <scope>NUCLEOTIDE SEQUENCE</scope>
</reference>
<feature type="compositionally biased region" description="Basic and acidic residues" evidence="1">
    <location>
        <begin position="60"/>
        <end position="71"/>
    </location>
</feature>
<dbReference type="Proteomes" id="UP001178508">
    <property type="component" value="Chromosome 9"/>
</dbReference>
<keyword evidence="3" id="KW-1185">Reference proteome</keyword>
<sequence>MKSFVRSTTARPGAGPEPQGPSGQPASEPEQNRVEPPSQAALAAQSASTDQHKSPITPCWEREKKKNEQNRQRHQQSCWTIPMRGMDRRKNTEEGGQECDRKRGHFTLKLCGNKMSYSEKEKLCPS</sequence>
<protein>
    <submittedName>
        <fullName evidence="2">Uncharacterized protein</fullName>
    </submittedName>
</protein>
<organism evidence="2 3">
    <name type="scientific">Xyrichtys novacula</name>
    <name type="common">Pearly razorfish</name>
    <name type="synonym">Hemipteronotus novacula</name>
    <dbReference type="NCBI Taxonomy" id="13765"/>
    <lineage>
        <taxon>Eukaryota</taxon>
        <taxon>Metazoa</taxon>
        <taxon>Chordata</taxon>
        <taxon>Craniata</taxon>
        <taxon>Vertebrata</taxon>
        <taxon>Euteleostomi</taxon>
        <taxon>Actinopterygii</taxon>
        <taxon>Neopterygii</taxon>
        <taxon>Teleostei</taxon>
        <taxon>Neoteleostei</taxon>
        <taxon>Acanthomorphata</taxon>
        <taxon>Eupercaria</taxon>
        <taxon>Labriformes</taxon>
        <taxon>Labridae</taxon>
        <taxon>Xyrichtys</taxon>
    </lineage>
</organism>
<evidence type="ECO:0000256" key="1">
    <source>
        <dbReference type="SAM" id="MobiDB-lite"/>
    </source>
</evidence>
<feature type="compositionally biased region" description="Polar residues" evidence="1">
    <location>
        <begin position="1"/>
        <end position="10"/>
    </location>
</feature>
<feature type="region of interest" description="Disordered" evidence="1">
    <location>
        <begin position="1"/>
        <end position="99"/>
    </location>
</feature>
<proteinExistence type="predicted"/>
<evidence type="ECO:0000313" key="2">
    <source>
        <dbReference type="EMBL" id="CAJ1063998.1"/>
    </source>
</evidence>
<feature type="compositionally biased region" description="Basic and acidic residues" evidence="1">
    <location>
        <begin position="85"/>
        <end position="99"/>
    </location>
</feature>
<evidence type="ECO:0000313" key="3">
    <source>
        <dbReference type="Proteomes" id="UP001178508"/>
    </source>
</evidence>
<feature type="compositionally biased region" description="Low complexity" evidence="1">
    <location>
        <begin position="38"/>
        <end position="48"/>
    </location>
</feature>
<accession>A0AAV1FUA1</accession>
<dbReference type="AlphaFoldDB" id="A0AAV1FUA1"/>